<accession>A0ABT6J6L8</accession>
<keyword evidence="1" id="KW-1133">Transmembrane helix</keyword>
<proteinExistence type="predicted"/>
<dbReference type="RefSeq" id="WP_280573105.1">
    <property type="nucleotide sequence ID" value="NZ_JARXRM010000019.1"/>
</dbReference>
<name>A0ABT6J6L8_9GAMM</name>
<reference evidence="2 3" key="1">
    <citation type="submission" date="2023-04" db="EMBL/GenBank/DDBJ databases">
        <title>Luteimonas endophyticus RD2P54.</title>
        <authorList>
            <person name="Sun J.-Q."/>
        </authorList>
    </citation>
    <scope>NUCLEOTIDE SEQUENCE [LARGE SCALE GENOMIC DNA]</scope>
    <source>
        <strain evidence="2 3">RD2P54</strain>
    </source>
</reference>
<sequence length="149" mass="16028">MPTHVYPYLVALHLLAAIAFGGSVFFEVVVLGALRRRLPARVVVQVEAAVGARARKVMPWVLLSLYGSGIGLGWTHRAALAPPTSGSVGVLLAAKIALALSVFGHFTFVMLRQRRGTLDAALSRRVHLSVFVHVLAIAVLAKAMFALHW</sequence>
<keyword evidence="3" id="KW-1185">Reference proteome</keyword>
<evidence type="ECO:0008006" key="4">
    <source>
        <dbReference type="Google" id="ProtNLM"/>
    </source>
</evidence>
<dbReference type="PIRSF" id="PIRSF015875">
    <property type="entry name" value="UCP015875"/>
    <property type="match status" value="1"/>
</dbReference>
<dbReference type="InterPro" id="IPR007418">
    <property type="entry name" value="DUF474"/>
</dbReference>
<comment type="caution">
    <text evidence="2">The sequence shown here is derived from an EMBL/GenBank/DDBJ whole genome shotgun (WGS) entry which is preliminary data.</text>
</comment>
<organism evidence="2 3">
    <name type="scientific">Luteimonas endophytica</name>
    <dbReference type="NCBI Taxonomy" id="3042023"/>
    <lineage>
        <taxon>Bacteria</taxon>
        <taxon>Pseudomonadati</taxon>
        <taxon>Pseudomonadota</taxon>
        <taxon>Gammaproteobacteria</taxon>
        <taxon>Lysobacterales</taxon>
        <taxon>Lysobacteraceae</taxon>
        <taxon>Luteimonas</taxon>
    </lineage>
</organism>
<feature type="transmembrane region" description="Helical" evidence="1">
    <location>
        <begin position="6"/>
        <end position="31"/>
    </location>
</feature>
<dbReference type="EMBL" id="JARXRM010000019">
    <property type="protein sequence ID" value="MDH5822245.1"/>
    <property type="molecule type" value="Genomic_DNA"/>
</dbReference>
<keyword evidence="1" id="KW-0812">Transmembrane</keyword>
<evidence type="ECO:0000256" key="1">
    <source>
        <dbReference type="SAM" id="Phobius"/>
    </source>
</evidence>
<gene>
    <name evidence="2" type="ORF">QFW77_04480</name>
</gene>
<keyword evidence="1" id="KW-0472">Membrane</keyword>
<evidence type="ECO:0000313" key="2">
    <source>
        <dbReference type="EMBL" id="MDH5822245.1"/>
    </source>
</evidence>
<feature type="transmembrane region" description="Helical" evidence="1">
    <location>
        <begin position="57"/>
        <end position="76"/>
    </location>
</feature>
<feature type="transmembrane region" description="Helical" evidence="1">
    <location>
        <begin position="130"/>
        <end position="148"/>
    </location>
</feature>
<protein>
    <recommendedName>
        <fullName evidence="4">Integral membrane protein</fullName>
    </recommendedName>
</protein>
<feature type="transmembrane region" description="Helical" evidence="1">
    <location>
        <begin position="88"/>
        <end position="109"/>
    </location>
</feature>
<evidence type="ECO:0000313" key="3">
    <source>
        <dbReference type="Proteomes" id="UP001156940"/>
    </source>
</evidence>
<dbReference type="Proteomes" id="UP001156940">
    <property type="component" value="Unassembled WGS sequence"/>
</dbReference>